<dbReference type="AlphaFoldDB" id="A0A3N2Q5P3"/>
<evidence type="ECO:0000256" key="1">
    <source>
        <dbReference type="SAM" id="MobiDB-lite"/>
    </source>
</evidence>
<protein>
    <submittedName>
        <fullName evidence="2">Uncharacterized protein</fullName>
    </submittedName>
</protein>
<sequence>MLSGVRGAALSVEDEEDDDDDVSGGYIGTTQQDDNLEDGGERRSKPKKRGLGGQLAESDLWPLLFFSLLFASPLPLPPFGMERRGMVTLGQASPLPARLQAESRPTLLPRREAGKLGGWESACVRLKELYSGSLMIEMGVYGGYGDDGGLGDMRVYSLLTGGGPAGHPASWSTPIILPISHSTDPSSLNPLDQTLDDK</sequence>
<dbReference type="Proteomes" id="UP000272025">
    <property type="component" value="Unassembled WGS sequence"/>
</dbReference>
<accession>A0A3N2Q5P3</accession>
<dbReference type="RefSeq" id="XP_028469751.1">
    <property type="nucleotide sequence ID" value="XM_028613683.1"/>
</dbReference>
<proteinExistence type="predicted"/>
<feature type="region of interest" description="Disordered" evidence="1">
    <location>
        <begin position="1"/>
        <end position="53"/>
    </location>
</feature>
<evidence type="ECO:0000313" key="2">
    <source>
        <dbReference type="EMBL" id="ROT41945.1"/>
    </source>
</evidence>
<dbReference type="EMBL" id="ML119051">
    <property type="protein sequence ID" value="ROT41945.1"/>
    <property type="molecule type" value="Genomic_DNA"/>
</dbReference>
<gene>
    <name evidence="2" type="ORF">SODALDRAFT_354069</name>
</gene>
<evidence type="ECO:0000313" key="3">
    <source>
        <dbReference type="Proteomes" id="UP000272025"/>
    </source>
</evidence>
<keyword evidence="3" id="KW-1185">Reference proteome</keyword>
<reference evidence="2 3" key="1">
    <citation type="journal article" date="2018" name="Mol. Ecol.">
        <title>The obligate alkalophilic soda-lake fungus Sodiomyces alkalinus has shifted to a protein diet.</title>
        <authorList>
            <person name="Grum-Grzhimaylo A.A."/>
            <person name="Falkoski D.L."/>
            <person name="van den Heuvel J."/>
            <person name="Valero-Jimenez C.A."/>
            <person name="Min B."/>
            <person name="Choi I.G."/>
            <person name="Lipzen A."/>
            <person name="Daum C.G."/>
            <person name="Aanen D.K."/>
            <person name="Tsang A."/>
            <person name="Henrissat B."/>
            <person name="Bilanenko E.N."/>
            <person name="de Vries R.P."/>
            <person name="van Kan J.A.L."/>
            <person name="Grigoriev I.V."/>
            <person name="Debets A.J.M."/>
        </authorList>
    </citation>
    <scope>NUCLEOTIDE SEQUENCE [LARGE SCALE GENOMIC DNA]</scope>
    <source>
        <strain evidence="2 3">F11</strain>
    </source>
</reference>
<dbReference type="GeneID" id="39582161"/>
<feature type="compositionally biased region" description="Acidic residues" evidence="1">
    <location>
        <begin position="12"/>
        <end position="22"/>
    </location>
</feature>
<organism evidence="2 3">
    <name type="scientific">Sodiomyces alkalinus (strain CBS 110278 / VKM F-3762 / F11)</name>
    <name type="common">Alkaliphilic filamentous fungus</name>
    <dbReference type="NCBI Taxonomy" id="1314773"/>
    <lineage>
        <taxon>Eukaryota</taxon>
        <taxon>Fungi</taxon>
        <taxon>Dikarya</taxon>
        <taxon>Ascomycota</taxon>
        <taxon>Pezizomycotina</taxon>
        <taxon>Sordariomycetes</taxon>
        <taxon>Hypocreomycetidae</taxon>
        <taxon>Glomerellales</taxon>
        <taxon>Plectosphaerellaceae</taxon>
        <taxon>Sodiomyces</taxon>
    </lineage>
</organism>
<name>A0A3N2Q5P3_SODAK</name>